<dbReference type="PANTHER" id="PTHR48098">
    <property type="entry name" value="ENTEROCHELIN ESTERASE-RELATED"/>
    <property type="match status" value="1"/>
</dbReference>
<dbReference type="GO" id="GO:0016787">
    <property type="term" value="F:hydrolase activity"/>
    <property type="evidence" value="ECO:0007669"/>
    <property type="project" value="UniProtKB-KW"/>
</dbReference>
<gene>
    <name evidence="1" type="ORF">ACJDUG_05195</name>
</gene>
<dbReference type="Gene3D" id="3.40.50.1820">
    <property type="entry name" value="alpha/beta hydrolase"/>
    <property type="match status" value="1"/>
</dbReference>
<dbReference type="PANTHER" id="PTHR48098:SF1">
    <property type="entry name" value="DIACYLGLYCEROL ACYLTRANSFERASE_MYCOLYLTRANSFERASE AG85A"/>
    <property type="match status" value="1"/>
</dbReference>
<keyword evidence="2" id="KW-1185">Reference proteome</keyword>
<organism evidence="1 2">
    <name type="scientific">Candidatus Clostridium stratigraminis</name>
    <dbReference type="NCBI Taxonomy" id="3381661"/>
    <lineage>
        <taxon>Bacteria</taxon>
        <taxon>Bacillati</taxon>
        <taxon>Bacillota</taxon>
        <taxon>Clostridia</taxon>
        <taxon>Eubacteriales</taxon>
        <taxon>Clostridiaceae</taxon>
        <taxon>Clostridium</taxon>
    </lineage>
</organism>
<dbReference type="SUPFAM" id="SSF53474">
    <property type="entry name" value="alpha/beta-Hydrolases"/>
    <property type="match status" value="1"/>
</dbReference>
<keyword evidence="1" id="KW-0378">Hydrolase</keyword>
<accession>A0ABW8T2M0</accession>
<evidence type="ECO:0000313" key="2">
    <source>
        <dbReference type="Proteomes" id="UP001623591"/>
    </source>
</evidence>
<evidence type="ECO:0000313" key="1">
    <source>
        <dbReference type="EMBL" id="MFL0246377.1"/>
    </source>
</evidence>
<reference evidence="1 2" key="1">
    <citation type="submission" date="2024-11" db="EMBL/GenBank/DDBJ databases">
        <authorList>
            <person name="Heng Y.C."/>
            <person name="Lim A.C.H."/>
            <person name="Lee J.K.Y."/>
            <person name="Kittelmann S."/>
        </authorList>
    </citation>
    <scope>NUCLEOTIDE SEQUENCE [LARGE SCALE GENOMIC DNA]</scope>
    <source>
        <strain evidence="1 2">WILCCON 0185</strain>
    </source>
</reference>
<protein>
    <submittedName>
        <fullName evidence="1">Alpha/beta hydrolase</fullName>
    </submittedName>
</protein>
<sequence>MAFITCNFSSEVLGMNTSIYVILPQNKTSQIGKEGSFASNKYKALYLLHGLSGDHTDWQRKTSIERYVDSMGLAVVMPDAGKSFYTDMKNGERYFTYIAEELPKIARQFFPLSEKREDNFIAGLSMGGYGAFKIALSCPEKYAAAASLSGALDMTEIVSTVDDTDNAGLYNIFGDLSMLAGSENDLYFLAKKLLISKEPKPKLYQCCGTEDFLYGINQNFKKFIETTNIDFTYNEGSGEHTWDYWDAEIQKVLKWLPL</sequence>
<dbReference type="InterPro" id="IPR000801">
    <property type="entry name" value="Esterase-like"/>
</dbReference>
<dbReference type="RefSeq" id="WP_406768847.1">
    <property type="nucleotide sequence ID" value="NZ_JBJHZZ010000002.1"/>
</dbReference>
<name>A0ABW8T2M0_9CLOT</name>
<dbReference type="InterPro" id="IPR029058">
    <property type="entry name" value="AB_hydrolase_fold"/>
</dbReference>
<comment type="caution">
    <text evidence="1">The sequence shown here is derived from an EMBL/GenBank/DDBJ whole genome shotgun (WGS) entry which is preliminary data.</text>
</comment>
<dbReference type="Proteomes" id="UP001623591">
    <property type="component" value="Unassembled WGS sequence"/>
</dbReference>
<dbReference type="InterPro" id="IPR050583">
    <property type="entry name" value="Mycobacterial_A85_antigen"/>
</dbReference>
<dbReference type="Pfam" id="PF00756">
    <property type="entry name" value="Esterase"/>
    <property type="match status" value="1"/>
</dbReference>
<proteinExistence type="predicted"/>
<dbReference type="EMBL" id="JBJHZZ010000002">
    <property type="protein sequence ID" value="MFL0246377.1"/>
    <property type="molecule type" value="Genomic_DNA"/>
</dbReference>